<dbReference type="EMBL" id="AEXO01000064">
    <property type="protein sequence ID" value="EGC86576.1"/>
    <property type="molecule type" value="Genomic_DNA"/>
</dbReference>
<organism evidence="1 2">
    <name type="scientific">Prevotella denticola CRIS 18C-A</name>
    <dbReference type="NCBI Taxonomy" id="944557"/>
    <lineage>
        <taxon>Bacteria</taxon>
        <taxon>Pseudomonadati</taxon>
        <taxon>Bacteroidota</taxon>
        <taxon>Bacteroidia</taxon>
        <taxon>Bacteroidales</taxon>
        <taxon>Prevotellaceae</taxon>
        <taxon>Prevotella</taxon>
    </lineage>
</organism>
<protein>
    <submittedName>
        <fullName evidence="1">Uncharacterized protein</fullName>
    </submittedName>
</protein>
<reference evidence="1 2" key="1">
    <citation type="submission" date="2011-02" db="EMBL/GenBank/DDBJ databases">
        <authorList>
            <person name="Durkin A.S."/>
            <person name="Madupu R."/>
            <person name="Torralba M."/>
            <person name="Gillis M."/>
            <person name="Methe B."/>
            <person name="Sutton G."/>
            <person name="Nelson K.E."/>
        </authorList>
    </citation>
    <scope>NUCLEOTIDE SEQUENCE [LARGE SCALE GENOMIC DNA]</scope>
    <source>
        <strain evidence="1 2">CRIS 18C-A</strain>
    </source>
</reference>
<comment type="caution">
    <text evidence="1">The sequence shown here is derived from an EMBL/GenBank/DDBJ whole genome shotgun (WGS) entry which is preliminary data.</text>
</comment>
<evidence type="ECO:0000313" key="2">
    <source>
        <dbReference type="Proteomes" id="UP000003155"/>
    </source>
</evidence>
<dbReference type="Proteomes" id="UP000003155">
    <property type="component" value="Unassembled WGS sequence"/>
</dbReference>
<dbReference type="AlphaFoldDB" id="F0H6U0"/>
<name>F0H6U0_9BACT</name>
<proteinExistence type="predicted"/>
<accession>F0H6U0</accession>
<keyword evidence="2" id="KW-1185">Reference proteome</keyword>
<evidence type="ECO:0000313" key="1">
    <source>
        <dbReference type="EMBL" id="EGC86576.1"/>
    </source>
</evidence>
<sequence>MAFDSKTGMTLAQDVYDEVAAYKSQYAYAPSSVSGLPSTSVVNSFSSITPTWVQGLAGGTLYAPGGTANTGTVPLNINSTRADFINAYPNNPAMKALPANFVLKTSYPNIYHKK</sequence>
<gene>
    <name evidence="1" type="ORF">HMPREF9303_1908</name>
</gene>